<dbReference type="CDD" id="cd12148">
    <property type="entry name" value="fungal_TF_MHR"/>
    <property type="match status" value="1"/>
</dbReference>
<dbReference type="InterPro" id="IPR050360">
    <property type="entry name" value="MFS_Sugar_Transporters"/>
</dbReference>
<dbReference type="GO" id="GO:0005351">
    <property type="term" value="F:carbohydrate:proton symporter activity"/>
    <property type="evidence" value="ECO:0007669"/>
    <property type="project" value="TreeGrafter"/>
</dbReference>
<feature type="domain" description="Major facilitator superfamily (MFS) profile" evidence="10">
    <location>
        <begin position="49"/>
        <end position="488"/>
    </location>
</feature>
<gene>
    <name evidence="11" type="ORF">L207DRAFT_426520</name>
</gene>
<feature type="compositionally biased region" description="Polar residues" evidence="8">
    <location>
        <begin position="655"/>
        <end position="671"/>
    </location>
</feature>
<dbReference type="PROSITE" id="PS50850">
    <property type="entry name" value="MFS"/>
    <property type="match status" value="1"/>
</dbReference>
<protein>
    <recommendedName>
        <fullName evidence="10">Major facilitator superfamily (MFS) profile domain-containing protein</fullName>
    </recommendedName>
</protein>
<evidence type="ECO:0000256" key="6">
    <source>
        <dbReference type="ARBA" id="ARBA00023136"/>
    </source>
</evidence>
<evidence type="ECO:0000256" key="5">
    <source>
        <dbReference type="ARBA" id="ARBA00022989"/>
    </source>
</evidence>
<feature type="transmembrane region" description="Helical" evidence="9">
    <location>
        <begin position="118"/>
        <end position="138"/>
    </location>
</feature>
<proteinExistence type="inferred from homology"/>
<dbReference type="PANTHER" id="PTHR48022:SF70">
    <property type="entry name" value="MONOSACCHARIDE TRANSPORTER, PUTATIVE (AFU_ORTHOLOGUE AFUA_5G14540)-RELATED"/>
    <property type="match status" value="1"/>
</dbReference>
<dbReference type="InterPro" id="IPR020846">
    <property type="entry name" value="MFS_dom"/>
</dbReference>
<feature type="transmembrane region" description="Helical" evidence="9">
    <location>
        <begin position="463"/>
        <end position="484"/>
    </location>
</feature>
<evidence type="ECO:0000256" key="2">
    <source>
        <dbReference type="ARBA" id="ARBA00010992"/>
    </source>
</evidence>
<dbReference type="SUPFAM" id="SSF103473">
    <property type="entry name" value="MFS general substrate transporter"/>
    <property type="match status" value="1"/>
</dbReference>
<keyword evidence="7" id="KW-0539">Nucleus</keyword>
<reference evidence="11 12" key="1">
    <citation type="submission" date="2016-04" db="EMBL/GenBank/DDBJ databases">
        <title>A degradative enzymes factory behind the ericoid mycorrhizal symbiosis.</title>
        <authorList>
            <consortium name="DOE Joint Genome Institute"/>
            <person name="Martino E."/>
            <person name="Morin E."/>
            <person name="Grelet G."/>
            <person name="Kuo A."/>
            <person name="Kohler A."/>
            <person name="Daghino S."/>
            <person name="Barry K."/>
            <person name="Choi C."/>
            <person name="Cichocki N."/>
            <person name="Clum A."/>
            <person name="Copeland A."/>
            <person name="Hainaut M."/>
            <person name="Haridas S."/>
            <person name="Labutti K."/>
            <person name="Lindquist E."/>
            <person name="Lipzen A."/>
            <person name="Khouja H.-R."/>
            <person name="Murat C."/>
            <person name="Ohm R."/>
            <person name="Olson A."/>
            <person name="Spatafora J."/>
            <person name="Veneault-Fourrey C."/>
            <person name="Henrissat B."/>
            <person name="Grigoriev I."/>
            <person name="Martin F."/>
            <person name="Perotto S."/>
        </authorList>
    </citation>
    <scope>NUCLEOTIDE SEQUENCE [LARGE SCALE GENOMIC DNA]</scope>
    <source>
        <strain evidence="11 12">F</strain>
    </source>
</reference>
<evidence type="ECO:0000313" key="12">
    <source>
        <dbReference type="Proteomes" id="UP000235786"/>
    </source>
</evidence>
<keyword evidence="3" id="KW-0813">Transport</keyword>
<dbReference type="PRINTS" id="PR00171">
    <property type="entry name" value="SUGRTRNSPORT"/>
</dbReference>
<comment type="subcellular location">
    <subcellularLocation>
        <location evidence="1">Membrane</location>
        <topology evidence="1">Multi-pass membrane protein</topology>
    </subcellularLocation>
</comment>
<dbReference type="OrthoDB" id="6133115at2759"/>
<evidence type="ECO:0000259" key="10">
    <source>
        <dbReference type="PROSITE" id="PS50850"/>
    </source>
</evidence>
<dbReference type="GO" id="GO:0006351">
    <property type="term" value="P:DNA-templated transcription"/>
    <property type="evidence" value="ECO:0007669"/>
    <property type="project" value="InterPro"/>
</dbReference>
<dbReference type="GO" id="GO:0003677">
    <property type="term" value="F:DNA binding"/>
    <property type="evidence" value="ECO:0007669"/>
    <property type="project" value="InterPro"/>
</dbReference>
<evidence type="ECO:0000256" key="4">
    <source>
        <dbReference type="ARBA" id="ARBA00022692"/>
    </source>
</evidence>
<dbReference type="InterPro" id="IPR005828">
    <property type="entry name" value="MFS_sugar_transport-like"/>
</dbReference>
<name>A0A2J6RTD5_HYAVF</name>
<dbReference type="NCBIfam" id="TIGR00879">
    <property type="entry name" value="SP"/>
    <property type="match status" value="1"/>
</dbReference>
<evidence type="ECO:0000313" key="11">
    <source>
        <dbReference type="EMBL" id="PMD41713.1"/>
    </source>
</evidence>
<evidence type="ECO:0000256" key="9">
    <source>
        <dbReference type="SAM" id="Phobius"/>
    </source>
</evidence>
<feature type="transmembrane region" description="Helical" evidence="9">
    <location>
        <begin position="82"/>
        <end position="106"/>
    </location>
</feature>
<keyword evidence="6 9" id="KW-0472">Membrane</keyword>
<feature type="transmembrane region" description="Helical" evidence="9">
    <location>
        <begin position="299"/>
        <end position="321"/>
    </location>
</feature>
<dbReference type="Gene3D" id="1.20.1250.20">
    <property type="entry name" value="MFS general substrate transporter like domains"/>
    <property type="match status" value="1"/>
</dbReference>
<dbReference type="Pfam" id="PF00083">
    <property type="entry name" value="Sugar_tr"/>
    <property type="match status" value="1"/>
</dbReference>
<feature type="transmembrane region" description="Helical" evidence="9">
    <location>
        <begin position="341"/>
        <end position="359"/>
    </location>
</feature>
<dbReference type="Pfam" id="PF04082">
    <property type="entry name" value="Fungal_trans"/>
    <property type="match status" value="1"/>
</dbReference>
<feature type="region of interest" description="Disordered" evidence="8">
    <location>
        <begin position="648"/>
        <end position="671"/>
    </location>
</feature>
<feature type="transmembrane region" description="Helical" evidence="9">
    <location>
        <begin position="206"/>
        <end position="229"/>
    </location>
</feature>
<evidence type="ECO:0000256" key="7">
    <source>
        <dbReference type="ARBA" id="ARBA00023242"/>
    </source>
</evidence>
<keyword evidence="12" id="KW-1185">Reference proteome</keyword>
<feature type="transmembrane region" description="Helical" evidence="9">
    <location>
        <begin position="366"/>
        <end position="389"/>
    </location>
</feature>
<evidence type="ECO:0000256" key="3">
    <source>
        <dbReference type="ARBA" id="ARBA00022448"/>
    </source>
</evidence>
<dbReference type="InterPro" id="IPR036259">
    <property type="entry name" value="MFS_trans_sf"/>
</dbReference>
<comment type="similarity">
    <text evidence="2">Belongs to the major facilitator superfamily. Sugar transporter (TC 2.A.1.1) family.</text>
</comment>
<dbReference type="GO" id="GO:0016020">
    <property type="term" value="C:membrane"/>
    <property type="evidence" value="ECO:0007669"/>
    <property type="project" value="UniProtKB-SubCell"/>
</dbReference>
<keyword evidence="4 9" id="KW-0812">Transmembrane</keyword>
<feature type="transmembrane region" description="Helical" evidence="9">
    <location>
        <begin position="395"/>
        <end position="415"/>
    </location>
</feature>
<dbReference type="InterPro" id="IPR003663">
    <property type="entry name" value="Sugar/inositol_transpt"/>
</dbReference>
<feature type="transmembrane region" description="Helical" evidence="9">
    <location>
        <begin position="177"/>
        <end position="200"/>
    </location>
</feature>
<dbReference type="InterPro" id="IPR007219">
    <property type="entry name" value="XnlR_reg_dom"/>
</dbReference>
<keyword evidence="5 9" id="KW-1133">Transmembrane helix</keyword>
<feature type="transmembrane region" description="Helical" evidence="9">
    <location>
        <begin position="44"/>
        <end position="62"/>
    </location>
</feature>
<dbReference type="Proteomes" id="UP000235786">
    <property type="component" value="Unassembled WGS sequence"/>
</dbReference>
<dbReference type="PANTHER" id="PTHR48022">
    <property type="entry name" value="PLASTIDIC GLUCOSE TRANSPORTER 4"/>
    <property type="match status" value="1"/>
</dbReference>
<evidence type="ECO:0000256" key="1">
    <source>
        <dbReference type="ARBA" id="ARBA00004141"/>
    </source>
</evidence>
<feature type="transmembrane region" description="Helical" evidence="9">
    <location>
        <begin position="144"/>
        <end position="165"/>
    </location>
</feature>
<evidence type="ECO:0000256" key="8">
    <source>
        <dbReference type="SAM" id="MobiDB-lite"/>
    </source>
</evidence>
<organism evidence="11 12">
    <name type="scientific">Hyaloscypha variabilis (strain UAMH 11265 / GT02V1 / F)</name>
    <name type="common">Meliniomyces variabilis</name>
    <dbReference type="NCBI Taxonomy" id="1149755"/>
    <lineage>
        <taxon>Eukaryota</taxon>
        <taxon>Fungi</taxon>
        <taxon>Dikarya</taxon>
        <taxon>Ascomycota</taxon>
        <taxon>Pezizomycotina</taxon>
        <taxon>Leotiomycetes</taxon>
        <taxon>Helotiales</taxon>
        <taxon>Hyaloscyphaceae</taxon>
        <taxon>Hyaloscypha</taxon>
        <taxon>Hyaloscypha variabilis</taxon>
    </lineage>
</organism>
<sequence length="1157" mass="129022">MADNEKDLADVSHINDIDAASSDAILLATAADTTAYSPWSLPMFRLYGVLSIAYLCGCLNGFDGSLMGAINAMTPYQNYYGVGSTGSSTGLVFAIYNIGSIPAVVLTGPVNDYLGRRAGMFTGAVIIIIGTCIQAPSVNMHMFIAGRFLLGFGVSFCCVSAPCYVSEMAHPKWRGTLTGLYNTCWYIGSIVASWTCYGSAFLKSNWAFRIPIWCQLVSSVIVAIGVFFLPESPRWLVAQDRVDEARAILAKYHGEGQADHPIVNLQISEMYYQIQTDASDKRWWDYSALFKTRNARSRLICVMGMAFFGQWSGNSISSYYLPEMMKTAGIDDEHTQLRLNGIYPVLCWVGAVLGARMTDRIGRRPLLIYSILFSAICFAIITGTTKISVENHNKMATNATITFVYLFGIVFSFGWTPLQSMYIAETLPTETRAKGTALGNFGSNVAGTVVQYASGPAFKHLTYYFYLVFVAWDLIEAVVIYFFFVETKERTLEELEEVFSDPHPVKKSLQKRSVNTVAATLKDDVPIAPTSWKKQFRQLHCPDHTLCSASAQADSSCSEPTPIYFRSQLIWPTVRRLPSAKIQVRPILSAGKCDGRQPCSWCTDNDVDCFYGHQQQPNVQGKSDKILETVLRMDGLLRSIHENLKLTKQNDRQRTASISTPRFNSSLSPSTPDNDFAKVANATIPSTHISATEDLLNSSVAAPFPSLRAQFRPIFQLESHSQPVPFQPRSIRPVFTTEEAERLLTSFQLNVNFWYPTVSKTTLQILFDKMQNGFNGNSCEDCAALLVLALGAASELIKLVHSSVEPRGFESRQHQSELMTMATVCFDEAMKLLSVAYMEVSTISTQCVFLAALYCSFLQRPLQTWGHLNTAAAKCRSLIAYGTGSGNPEDEECIRRIFWSCYIIESDLISELSHLPQSGVAEVESEVPLPGPLQTHFNDAETEASVLYFLSCVSIRRLLNRVHHLLYAEDKHKTHINSRDDSLRGLIAELDHQLVLWRDTLPDFLRFEDDTRDCANEHAAFVRQRYLACKSVIYRPYVEIVLKQIDSAHTLETIEGAARCLTASCNHISNLRSFGQTVLIDTWICSLSMTSTMFIILVSLRTAALRPSVVQHKIAEYGPHLQNLLTAWIGVMPQKSPSIQQSIRLIAEIENLIRDSL</sequence>
<dbReference type="GO" id="GO:0008270">
    <property type="term" value="F:zinc ion binding"/>
    <property type="evidence" value="ECO:0007669"/>
    <property type="project" value="InterPro"/>
</dbReference>
<dbReference type="FunFam" id="1.20.1250.20:FF:000217">
    <property type="entry name" value="MFS lactose permease, putative"/>
    <property type="match status" value="1"/>
</dbReference>
<dbReference type="EMBL" id="KZ613944">
    <property type="protein sequence ID" value="PMD41713.1"/>
    <property type="molecule type" value="Genomic_DNA"/>
</dbReference>
<dbReference type="AlphaFoldDB" id="A0A2J6RTD5"/>
<accession>A0A2J6RTD5</accession>